<proteinExistence type="predicted"/>
<sequence>MRALAPALTPHSLGWPPCTTSIPQPIQCSLRSIEIGVRMKGMIGIKGMVLEPELEAATKLRATARSFHLNMREYILCLRERCWGEKLILLDVSSAACAASVDTGVRVCTAHTHACRVGVRAQADSGARLLPASAQKLD</sequence>
<gene>
    <name evidence="1" type="ORF">EVAR_40977_1</name>
</gene>
<dbReference type="EMBL" id="BGZK01000828">
    <property type="protein sequence ID" value="GBP61969.1"/>
    <property type="molecule type" value="Genomic_DNA"/>
</dbReference>
<reference evidence="1 2" key="1">
    <citation type="journal article" date="2019" name="Commun. Biol.">
        <title>The bagworm genome reveals a unique fibroin gene that provides high tensile strength.</title>
        <authorList>
            <person name="Kono N."/>
            <person name="Nakamura H."/>
            <person name="Ohtoshi R."/>
            <person name="Tomita M."/>
            <person name="Numata K."/>
            <person name="Arakawa K."/>
        </authorList>
    </citation>
    <scope>NUCLEOTIDE SEQUENCE [LARGE SCALE GENOMIC DNA]</scope>
</reference>
<evidence type="ECO:0000313" key="2">
    <source>
        <dbReference type="Proteomes" id="UP000299102"/>
    </source>
</evidence>
<dbReference type="Proteomes" id="UP000299102">
    <property type="component" value="Unassembled WGS sequence"/>
</dbReference>
<name>A0A4C1XI47_EUMVA</name>
<accession>A0A4C1XI47</accession>
<comment type="caution">
    <text evidence="1">The sequence shown here is derived from an EMBL/GenBank/DDBJ whole genome shotgun (WGS) entry which is preliminary data.</text>
</comment>
<keyword evidence="2" id="KW-1185">Reference proteome</keyword>
<evidence type="ECO:0000313" key="1">
    <source>
        <dbReference type="EMBL" id="GBP61969.1"/>
    </source>
</evidence>
<protein>
    <submittedName>
        <fullName evidence="1">Uncharacterized protein</fullName>
    </submittedName>
</protein>
<organism evidence="1 2">
    <name type="scientific">Eumeta variegata</name>
    <name type="common">Bagworm moth</name>
    <name type="synonym">Eumeta japonica</name>
    <dbReference type="NCBI Taxonomy" id="151549"/>
    <lineage>
        <taxon>Eukaryota</taxon>
        <taxon>Metazoa</taxon>
        <taxon>Ecdysozoa</taxon>
        <taxon>Arthropoda</taxon>
        <taxon>Hexapoda</taxon>
        <taxon>Insecta</taxon>
        <taxon>Pterygota</taxon>
        <taxon>Neoptera</taxon>
        <taxon>Endopterygota</taxon>
        <taxon>Lepidoptera</taxon>
        <taxon>Glossata</taxon>
        <taxon>Ditrysia</taxon>
        <taxon>Tineoidea</taxon>
        <taxon>Psychidae</taxon>
        <taxon>Oiketicinae</taxon>
        <taxon>Eumeta</taxon>
    </lineage>
</organism>
<dbReference type="AlphaFoldDB" id="A0A4C1XI47"/>